<dbReference type="OrthoDB" id="8300278at2759"/>
<evidence type="ECO:0000313" key="3">
    <source>
        <dbReference type="Proteomes" id="UP000439903"/>
    </source>
</evidence>
<evidence type="ECO:0000313" key="2">
    <source>
        <dbReference type="EMBL" id="KAF0560334.1"/>
    </source>
</evidence>
<evidence type="ECO:0000259" key="1">
    <source>
        <dbReference type="Pfam" id="PF20256"/>
    </source>
</evidence>
<dbReference type="PANTHER" id="PTHR45444">
    <property type="entry name" value="XANTHINE DEHYDROGENASE"/>
    <property type="match status" value="1"/>
</dbReference>
<dbReference type="Pfam" id="PF20256">
    <property type="entry name" value="MoCoBD_2"/>
    <property type="match status" value="1"/>
</dbReference>
<keyword evidence="3" id="KW-1185">Reference proteome</keyword>
<feature type="domain" description="Aldehyde oxidase/xanthine dehydrogenase second molybdopterin binding" evidence="1">
    <location>
        <begin position="25"/>
        <end position="151"/>
    </location>
</feature>
<dbReference type="GO" id="GO:0005506">
    <property type="term" value="F:iron ion binding"/>
    <property type="evidence" value="ECO:0007669"/>
    <property type="project" value="InterPro"/>
</dbReference>
<dbReference type="GO" id="GO:0016491">
    <property type="term" value="F:oxidoreductase activity"/>
    <property type="evidence" value="ECO:0007669"/>
    <property type="project" value="InterPro"/>
</dbReference>
<organism evidence="2 3">
    <name type="scientific">Gigaspora margarita</name>
    <dbReference type="NCBI Taxonomy" id="4874"/>
    <lineage>
        <taxon>Eukaryota</taxon>
        <taxon>Fungi</taxon>
        <taxon>Fungi incertae sedis</taxon>
        <taxon>Mucoromycota</taxon>
        <taxon>Glomeromycotina</taxon>
        <taxon>Glomeromycetes</taxon>
        <taxon>Diversisporales</taxon>
        <taxon>Gigasporaceae</taxon>
        <taxon>Gigaspora</taxon>
    </lineage>
</organism>
<gene>
    <name evidence="2" type="ORF">F8M41_002335</name>
</gene>
<dbReference type="AlphaFoldDB" id="A0A8H4EVN5"/>
<comment type="caution">
    <text evidence="2">The sequence shown here is derived from an EMBL/GenBank/DDBJ whole genome shotgun (WGS) entry which is preliminary data.</text>
</comment>
<dbReference type="FunFam" id="3.30.365.10:FF:000004">
    <property type="entry name" value="Xanthine dehydrogenase oxidase"/>
    <property type="match status" value="1"/>
</dbReference>
<dbReference type="InterPro" id="IPR037165">
    <property type="entry name" value="AldOxase/xan_DH_Mopterin-bd_sf"/>
</dbReference>
<dbReference type="SUPFAM" id="SSF56003">
    <property type="entry name" value="Molybdenum cofactor-binding domain"/>
    <property type="match status" value="1"/>
</dbReference>
<dbReference type="Proteomes" id="UP000439903">
    <property type="component" value="Unassembled WGS sequence"/>
</dbReference>
<dbReference type="Gene3D" id="3.30.365.10">
    <property type="entry name" value="Aldehyde oxidase/xanthine dehydrogenase, molybdopterin binding domain"/>
    <property type="match status" value="1"/>
</dbReference>
<name>A0A8H4EVN5_GIGMA</name>
<dbReference type="EMBL" id="WTPW01000013">
    <property type="protein sequence ID" value="KAF0560334.1"/>
    <property type="molecule type" value="Genomic_DNA"/>
</dbReference>
<accession>A0A8H4EVN5</accession>
<dbReference type="InterPro" id="IPR016208">
    <property type="entry name" value="Ald_Oxase/xanthine_DH-like"/>
</dbReference>
<proteinExistence type="predicted"/>
<sequence length="246" mass="27504">MDMRFTTLVKFLAERLKPYREKMPDKSFEEIVKAAYLDRVNLSANGFYKTPDISFDYAKNEGLLFLYYTTGAACTEVEIDTLTGDHTVLRTDLCMDIGRSLNYAIDVGQIEGAFVQGVGLCTVEETLHFPNGHLLTKGPKNYKIPGARNIPQDFRIYTYEGAKSSNLKTIHGSKGVGEPPLLLGSTVFFAIRDAIAAARKYNNNKTPVVLRIPAIPEKIRIACDDEIVRKCKIEKKDGEVAWVIEA</sequence>
<dbReference type="PANTHER" id="PTHR45444:SF3">
    <property type="entry name" value="XANTHINE DEHYDROGENASE"/>
    <property type="match status" value="1"/>
</dbReference>
<dbReference type="InterPro" id="IPR046867">
    <property type="entry name" value="AldOxase/xan_DH_MoCoBD2"/>
</dbReference>
<reference evidence="2 3" key="1">
    <citation type="journal article" date="2019" name="Environ. Microbiol.">
        <title>At the nexus of three kingdoms: the genome of the mycorrhizal fungus Gigaspora margarita provides insights into plant, endobacterial and fungal interactions.</title>
        <authorList>
            <person name="Venice F."/>
            <person name="Ghignone S."/>
            <person name="Salvioli di Fossalunga A."/>
            <person name="Amselem J."/>
            <person name="Novero M."/>
            <person name="Xianan X."/>
            <person name="Sedzielewska Toro K."/>
            <person name="Morin E."/>
            <person name="Lipzen A."/>
            <person name="Grigoriev I.V."/>
            <person name="Henrissat B."/>
            <person name="Martin F.M."/>
            <person name="Bonfante P."/>
        </authorList>
    </citation>
    <scope>NUCLEOTIDE SEQUENCE [LARGE SCALE GENOMIC DNA]</scope>
    <source>
        <strain evidence="2 3">BEG34</strain>
    </source>
</reference>
<protein>
    <submittedName>
        <fullName evidence="2">Xanthine dehydrogenase</fullName>
    </submittedName>
</protein>